<proteinExistence type="predicted"/>
<dbReference type="PANTHER" id="PTHR42736:SF1">
    <property type="entry name" value="PROTEIN-GLUTAMINE GAMMA-GLUTAMYLTRANSFERASE"/>
    <property type="match status" value="1"/>
</dbReference>
<feature type="transmembrane region" description="Helical" evidence="2">
    <location>
        <begin position="230"/>
        <end position="250"/>
    </location>
</feature>
<feature type="domain" description="Transglutaminase-like" evidence="3">
    <location>
        <begin position="523"/>
        <end position="595"/>
    </location>
</feature>
<dbReference type="AlphaFoldDB" id="A0A7Y6BVI1"/>
<feature type="transmembrane region" description="Helical" evidence="2">
    <location>
        <begin position="94"/>
        <end position="112"/>
    </location>
</feature>
<keyword evidence="2" id="KW-1133">Transmembrane helix</keyword>
<dbReference type="RefSeq" id="WP_175395385.1">
    <property type="nucleotide sequence ID" value="NZ_JABMCB010000173.1"/>
</dbReference>
<dbReference type="PANTHER" id="PTHR42736">
    <property type="entry name" value="PROTEIN-GLUTAMINE GAMMA-GLUTAMYLTRANSFERASE"/>
    <property type="match status" value="1"/>
</dbReference>
<evidence type="ECO:0000256" key="2">
    <source>
        <dbReference type="SAM" id="Phobius"/>
    </source>
</evidence>
<accession>A0A7Y6BVI1</accession>
<evidence type="ECO:0000313" key="5">
    <source>
        <dbReference type="Proteomes" id="UP000526125"/>
    </source>
</evidence>
<dbReference type="InterPro" id="IPR025403">
    <property type="entry name" value="TgpA-like_C"/>
</dbReference>
<dbReference type="Pfam" id="PF13559">
    <property type="entry name" value="DUF4129"/>
    <property type="match status" value="1"/>
</dbReference>
<dbReference type="Proteomes" id="UP000526125">
    <property type="component" value="Unassembled WGS sequence"/>
</dbReference>
<dbReference type="Pfam" id="PF01841">
    <property type="entry name" value="Transglut_core"/>
    <property type="match status" value="1"/>
</dbReference>
<dbReference type="SMART" id="SM00460">
    <property type="entry name" value="TGc"/>
    <property type="match status" value="1"/>
</dbReference>
<reference evidence="4 5" key="1">
    <citation type="submission" date="2020-05" db="EMBL/GenBank/DDBJ databases">
        <title>Genome Sequencing of Type Strains.</title>
        <authorList>
            <person name="Lemaire J.F."/>
            <person name="Inderbitzin P."/>
            <person name="Gregorio O.A."/>
            <person name="Collins S.B."/>
            <person name="Wespe N."/>
            <person name="Knight-Connoni V."/>
        </authorList>
    </citation>
    <scope>NUCLEOTIDE SEQUENCE [LARGE SCALE GENOMIC DNA]</scope>
    <source>
        <strain evidence="4 5">LMG 21957</strain>
    </source>
</reference>
<feature type="transmembrane region" description="Helical" evidence="2">
    <location>
        <begin position="173"/>
        <end position="195"/>
    </location>
</feature>
<dbReference type="InterPro" id="IPR052901">
    <property type="entry name" value="Bact_TGase-like"/>
</dbReference>
<dbReference type="InterPro" id="IPR038765">
    <property type="entry name" value="Papain-like_cys_pep_sf"/>
</dbReference>
<sequence length="772" mass="84439">MWERSYRNTPTSGLQSAEEISSLGLDAKANPAKKEPAVYSISISAILLLLSLEWIYPITSSGQQGSERFLAVMAGLTGALLIAGLLRVGWIMGILLRLCMALTALCLMYGGSDPAGWALEYPGTWMEDIRSFMESRRFYSISTETRGLLMMCGWSMLMASVQSLVLMRRSVMLFGSATLLYLLLLETLAGLDVYASVVRSVLWILLIQAILQLLRLLEGVTTPTFRRYPFGRWCAVAVAAAVGMVLISVVPGRVATVPGPERLSLDQMGERLARWAGYTPNSSIPASASVTGYSTVDAPMGSPLVQGDAIFFTARSPEVTYWRGETRSYYNGSTWSDPGQGFQEASPAALFRTDGWENQAYWTRIRQTVTLKRAWRGPNPLFTGGVPLNLSFQDEKDSNEKSRFSLLSNADSATLWLAGSSNREPIKTYTTDVMIPTATPEQLRLLGKASSTSQDPAKIRRTYLQLPASLPERVRSLASYIIQESETRYDAVQAVRTYLEEHAEYTLDTRMPPRGTDFVDDFLFVTGEGYCNHFSTAMVVLLRAEGIPARWVKGFGAGVPDPEVSGQYIITQGDAHSWVEVYFPGAGWMPFEATRGFAMPQGEGTDAAAAAEAQPGELNPPQSGGGLGSAVAWLLAPARALAAEPWLAAALAAAALLAAAGTVRMRRLRPALRIRLLLAWPRSSFPDRERLLSAAAPVWAALARRYGPRPPGMTLREYAASPALAAGTDSADIARFAADWERLLYGPDRPLRADSLDFLRRALRLARRLQAP</sequence>
<keyword evidence="2" id="KW-0472">Membrane</keyword>
<evidence type="ECO:0000259" key="3">
    <source>
        <dbReference type="SMART" id="SM00460"/>
    </source>
</evidence>
<dbReference type="EMBL" id="JABMCB010000173">
    <property type="protein sequence ID" value="NUU75576.1"/>
    <property type="molecule type" value="Genomic_DNA"/>
</dbReference>
<gene>
    <name evidence="4" type="ORF">HP552_10075</name>
</gene>
<feature type="transmembrane region" description="Helical" evidence="2">
    <location>
        <begin position="37"/>
        <end position="56"/>
    </location>
</feature>
<feature type="transmembrane region" description="Helical" evidence="2">
    <location>
        <begin position="147"/>
        <end position="166"/>
    </location>
</feature>
<dbReference type="InterPro" id="IPR021878">
    <property type="entry name" value="TgpA_N"/>
</dbReference>
<keyword evidence="2" id="KW-0812">Transmembrane</keyword>
<feature type="transmembrane region" description="Helical" evidence="2">
    <location>
        <begin position="68"/>
        <end position="87"/>
    </location>
</feature>
<comment type="caution">
    <text evidence="4">The sequence shown here is derived from an EMBL/GenBank/DDBJ whole genome shotgun (WGS) entry which is preliminary data.</text>
</comment>
<organism evidence="4 5">
    <name type="scientific">Paenibacillus xylanilyticus</name>
    <dbReference type="NCBI Taxonomy" id="248903"/>
    <lineage>
        <taxon>Bacteria</taxon>
        <taxon>Bacillati</taxon>
        <taxon>Bacillota</taxon>
        <taxon>Bacilli</taxon>
        <taxon>Bacillales</taxon>
        <taxon>Paenibacillaceae</taxon>
        <taxon>Paenibacillus</taxon>
    </lineage>
</organism>
<evidence type="ECO:0000256" key="1">
    <source>
        <dbReference type="SAM" id="MobiDB-lite"/>
    </source>
</evidence>
<keyword evidence="5" id="KW-1185">Reference proteome</keyword>
<protein>
    <submittedName>
        <fullName evidence="4">Transglutaminase domain-containing protein</fullName>
    </submittedName>
</protein>
<dbReference type="SUPFAM" id="SSF54001">
    <property type="entry name" value="Cysteine proteinases"/>
    <property type="match status" value="1"/>
</dbReference>
<evidence type="ECO:0000313" key="4">
    <source>
        <dbReference type="EMBL" id="NUU75576.1"/>
    </source>
</evidence>
<feature type="transmembrane region" description="Helical" evidence="2">
    <location>
        <begin position="201"/>
        <end position="218"/>
    </location>
</feature>
<dbReference type="InterPro" id="IPR002931">
    <property type="entry name" value="Transglutaminase-like"/>
</dbReference>
<dbReference type="Gene3D" id="3.10.620.30">
    <property type="match status" value="1"/>
</dbReference>
<name>A0A7Y6BVI1_9BACL</name>
<feature type="region of interest" description="Disordered" evidence="1">
    <location>
        <begin position="603"/>
        <end position="623"/>
    </location>
</feature>
<dbReference type="Pfam" id="PF11992">
    <property type="entry name" value="TgpA_N"/>
    <property type="match status" value="1"/>
</dbReference>